<gene>
    <name evidence="2" type="ORF">QVD17_17887</name>
</gene>
<keyword evidence="3" id="KW-1185">Reference proteome</keyword>
<evidence type="ECO:0000313" key="2">
    <source>
        <dbReference type="EMBL" id="KAK1422602.1"/>
    </source>
</evidence>
<protein>
    <submittedName>
        <fullName evidence="2">Uncharacterized protein</fullName>
    </submittedName>
</protein>
<comment type="caution">
    <text evidence="2">The sequence shown here is derived from an EMBL/GenBank/DDBJ whole genome shotgun (WGS) entry which is preliminary data.</text>
</comment>
<evidence type="ECO:0000256" key="1">
    <source>
        <dbReference type="SAM" id="MobiDB-lite"/>
    </source>
</evidence>
<accession>A0AAD8KGH3</accession>
<organism evidence="2 3">
    <name type="scientific">Tagetes erecta</name>
    <name type="common">African marigold</name>
    <dbReference type="NCBI Taxonomy" id="13708"/>
    <lineage>
        <taxon>Eukaryota</taxon>
        <taxon>Viridiplantae</taxon>
        <taxon>Streptophyta</taxon>
        <taxon>Embryophyta</taxon>
        <taxon>Tracheophyta</taxon>
        <taxon>Spermatophyta</taxon>
        <taxon>Magnoliopsida</taxon>
        <taxon>eudicotyledons</taxon>
        <taxon>Gunneridae</taxon>
        <taxon>Pentapetalae</taxon>
        <taxon>asterids</taxon>
        <taxon>campanulids</taxon>
        <taxon>Asterales</taxon>
        <taxon>Asteraceae</taxon>
        <taxon>Asteroideae</taxon>
        <taxon>Heliantheae alliance</taxon>
        <taxon>Tageteae</taxon>
        <taxon>Tagetes</taxon>
    </lineage>
</organism>
<proteinExistence type="predicted"/>
<dbReference type="AlphaFoldDB" id="A0AAD8KGH3"/>
<feature type="compositionally biased region" description="Basic and acidic residues" evidence="1">
    <location>
        <begin position="61"/>
        <end position="73"/>
    </location>
</feature>
<sequence>MKQPSVQLTPMDGDELKEEMKPHNDDLVRPHQPNIPPLDLLLSDPQPVLMELRARQQQPHHNSDGVDLQENKHNATFFI</sequence>
<feature type="region of interest" description="Disordered" evidence="1">
    <location>
        <begin position="55"/>
        <end position="79"/>
    </location>
</feature>
<name>A0AAD8KGH3_TARER</name>
<dbReference type="Proteomes" id="UP001229421">
    <property type="component" value="Unassembled WGS sequence"/>
</dbReference>
<dbReference type="EMBL" id="JAUHHV010000005">
    <property type="protein sequence ID" value="KAK1422602.1"/>
    <property type="molecule type" value="Genomic_DNA"/>
</dbReference>
<evidence type="ECO:0000313" key="3">
    <source>
        <dbReference type="Proteomes" id="UP001229421"/>
    </source>
</evidence>
<reference evidence="2" key="1">
    <citation type="journal article" date="2023" name="bioRxiv">
        <title>Improved chromosome-level genome assembly for marigold (Tagetes erecta).</title>
        <authorList>
            <person name="Jiang F."/>
            <person name="Yuan L."/>
            <person name="Wang S."/>
            <person name="Wang H."/>
            <person name="Xu D."/>
            <person name="Wang A."/>
            <person name="Fan W."/>
        </authorList>
    </citation>
    <scope>NUCLEOTIDE SEQUENCE</scope>
    <source>
        <strain evidence="2">WSJ</strain>
        <tissue evidence="2">Leaf</tissue>
    </source>
</reference>